<evidence type="ECO:0000313" key="6">
    <source>
        <dbReference type="EMBL" id="MBE5036135.1"/>
    </source>
</evidence>
<dbReference type="SMART" id="SM00895">
    <property type="entry name" value="FCD"/>
    <property type="match status" value="1"/>
</dbReference>
<dbReference type="Pfam" id="PF00392">
    <property type="entry name" value="GntR"/>
    <property type="match status" value="1"/>
</dbReference>
<dbReference type="PROSITE" id="PS50949">
    <property type="entry name" value="HTH_GNTR"/>
    <property type="match status" value="1"/>
</dbReference>
<keyword evidence="1" id="KW-0805">Transcription regulation</keyword>
<evidence type="ECO:0000313" key="7">
    <source>
        <dbReference type="Proteomes" id="UP001516588"/>
    </source>
</evidence>
<dbReference type="SMART" id="SM00345">
    <property type="entry name" value="HTH_GNTR"/>
    <property type="match status" value="1"/>
</dbReference>
<dbReference type="PANTHER" id="PTHR43537:SF24">
    <property type="entry name" value="GLUCONATE OPERON TRANSCRIPTIONAL REPRESSOR"/>
    <property type="match status" value="1"/>
</dbReference>
<gene>
    <name evidence="6" type="ORF">INF20_07605</name>
</gene>
<sequence length="220" mass="25735">MREQEAYSRKTLREIVYEELKSQILKGKLIPGTRLMEVELSKKMGASRTPVREAIKMLAEDNLVAIEPNKGAYVSKIAIRDLLEILEIREAIDSSTSYHAAERINDKLKKELKAAMENYNKAAERRDQKNMIKWDTEFHRIIVEATGNKVMVHIAEEIRELVLRFRYLYYGGFKRCVHVGIEHKAIYEAIEQGDARKAKIVAREHIRTIRDDILREYENF</sequence>
<dbReference type="InterPro" id="IPR011711">
    <property type="entry name" value="GntR_C"/>
</dbReference>
<evidence type="ECO:0000256" key="1">
    <source>
        <dbReference type="ARBA" id="ARBA00023015"/>
    </source>
</evidence>
<keyword evidence="4" id="KW-0175">Coiled coil</keyword>
<proteinExistence type="predicted"/>
<protein>
    <submittedName>
        <fullName evidence="6">GntR family transcriptional regulator</fullName>
    </submittedName>
</protein>
<dbReference type="Pfam" id="PF07729">
    <property type="entry name" value="FCD"/>
    <property type="match status" value="1"/>
</dbReference>
<feature type="coiled-coil region" evidence="4">
    <location>
        <begin position="98"/>
        <end position="129"/>
    </location>
</feature>
<organism evidence="6 7">
    <name type="scientific">Gallibacter intestinalis</name>
    <dbReference type="NCBI Taxonomy" id="2779356"/>
    <lineage>
        <taxon>Bacteria</taxon>
        <taxon>Bacillati</taxon>
        <taxon>Bacillota</taxon>
        <taxon>Clostridia</taxon>
        <taxon>Eubacteriales</taxon>
        <taxon>Eubacteriaceae</taxon>
        <taxon>Gallibacter</taxon>
    </lineage>
</organism>
<dbReference type="InterPro" id="IPR036390">
    <property type="entry name" value="WH_DNA-bd_sf"/>
</dbReference>
<keyword evidence="2" id="KW-0238">DNA-binding</keyword>
<keyword evidence="3" id="KW-0804">Transcription</keyword>
<dbReference type="InterPro" id="IPR000524">
    <property type="entry name" value="Tscrpt_reg_HTH_GntR"/>
</dbReference>
<dbReference type="EMBL" id="JADCKA010000016">
    <property type="protein sequence ID" value="MBE5036135.1"/>
    <property type="molecule type" value="Genomic_DNA"/>
</dbReference>
<comment type="caution">
    <text evidence="6">The sequence shown here is derived from an EMBL/GenBank/DDBJ whole genome shotgun (WGS) entry which is preliminary data.</text>
</comment>
<dbReference type="SUPFAM" id="SSF48008">
    <property type="entry name" value="GntR ligand-binding domain-like"/>
    <property type="match status" value="1"/>
</dbReference>
<dbReference type="RefSeq" id="WP_226385779.1">
    <property type="nucleotide sequence ID" value="NZ_JADCKA010000016.1"/>
</dbReference>
<feature type="domain" description="HTH gntR-type" evidence="5">
    <location>
        <begin position="10"/>
        <end position="77"/>
    </location>
</feature>
<name>A0ABR9QZ40_9FIRM</name>
<evidence type="ECO:0000259" key="5">
    <source>
        <dbReference type="PROSITE" id="PS50949"/>
    </source>
</evidence>
<evidence type="ECO:0000256" key="4">
    <source>
        <dbReference type="SAM" id="Coils"/>
    </source>
</evidence>
<dbReference type="CDD" id="cd07377">
    <property type="entry name" value="WHTH_GntR"/>
    <property type="match status" value="1"/>
</dbReference>
<dbReference type="Proteomes" id="UP001516588">
    <property type="component" value="Unassembled WGS sequence"/>
</dbReference>
<evidence type="ECO:0000256" key="3">
    <source>
        <dbReference type="ARBA" id="ARBA00023163"/>
    </source>
</evidence>
<dbReference type="SUPFAM" id="SSF46785">
    <property type="entry name" value="Winged helix' DNA-binding domain"/>
    <property type="match status" value="1"/>
</dbReference>
<evidence type="ECO:0000256" key="2">
    <source>
        <dbReference type="ARBA" id="ARBA00023125"/>
    </source>
</evidence>
<dbReference type="InterPro" id="IPR008920">
    <property type="entry name" value="TF_FadR/GntR_C"/>
</dbReference>
<dbReference type="PANTHER" id="PTHR43537">
    <property type="entry name" value="TRANSCRIPTIONAL REGULATOR, GNTR FAMILY"/>
    <property type="match status" value="1"/>
</dbReference>
<reference evidence="6 7" key="1">
    <citation type="submission" date="2020-10" db="EMBL/GenBank/DDBJ databases">
        <title>ChiBAC.</title>
        <authorList>
            <person name="Zenner C."/>
            <person name="Hitch T.C.A."/>
            <person name="Clavel T."/>
        </authorList>
    </citation>
    <scope>NUCLEOTIDE SEQUENCE [LARGE SCALE GENOMIC DNA]</scope>
    <source>
        <strain evidence="6 7">DSM 108706</strain>
    </source>
</reference>
<accession>A0ABR9QZ40</accession>
<dbReference type="InterPro" id="IPR036388">
    <property type="entry name" value="WH-like_DNA-bd_sf"/>
</dbReference>
<keyword evidence="7" id="KW-1185">Reference proteome</keyword>
<dbReference type="Gene3D" id="1.20.120.530">
    <property type="entry name" value="GntR ligand-binding domain-like"/>
    <property type="match status" value="1"/>
</dbReference>
<dbReference type="Gene3D" id="1.10.10.10">
    <property type="entry name" value="Winged helix-like DNA-binding domain superfamily/Winged helix DNA-binding domain"/>
    <property type="match status" value="1"/>
</dbReference>